<dbReference type="EC" id="1.1.1.311" evidence="3"/>
<dbReference type="PANTHER" id="PTHR42879:SF2">
    <property type="entry name" value="3-OXOACYL-[ACYL-CARRIER-PROTEIN] REDUCTASE FABG"/>
    <property type="match status" value="1"/>
</dbReference>
<dbReference type="Pfam" id="PF00106">
    <property type="entry name" value="adh_short"/>
    <property type="match status" value="1"/>
</dbReference>
<reference evidence="3 4" key="1">
    <citation type="submission" date="2018-03" db="EMBL/GenBank/DDBJ databases">
        <title>Draft Genome Sequences of the Obligatory Marine Myxobacteria Enhygromyxa salina SWB007.</title>
        <authorList>
            <person name="Poehlein A."/>
            <person name="Moghaddam J.A."/>
            <person name="Harms H."/>
            <person name="Alanjari M."/>
            <person name="Koenig G.M."/>
            <person name="Daniel R."/>
            <person name="Schaeberle T.F."/>
        </authorList>
    </citation>
    <scope>NUCLEOTIDE SEQUENCE [LARGE SCALE GENOMIC DNA]</scope>
    <source>
        <strain evidence="3 4">SWB007</strain>
    </source>
</reference>
<dbReference type="InterPro" id="IPR036291">
    <property type="entry name" value="NAD(P)-bd_dom_sf"/>
</dbReference>
<protein>
    <submittedName>
        <fullName evidence="3">(S)-1-Phenylethanol dehydrogenase</fullName>
        <ecNumber evidence="3">1.1.1.311</ecNumber>
    </submittedName>
</protein>
<dbReference type="OrthoDB" id="9804774at2"/>
<dbReference type="InterPro" id="IPR050259">
    <property type="entry name" value="SDR"/>
</dbReference>
<comment type="caution">
    <text evidence="3">The sequence shown here is derived from an EMBL/GenBank/DDBJ whole genome shotgun (WGS) entry which is preliminary data.</text>
</comment>
<keyword evidence="3" id="KW-0560">Oxidoreductase</keyword>
<evidence type="ECO:0000313" key="3">
    <source>
        <dbReference type="EMBL" id="PRQ09082.1"/>
    </source>
</evidence>
<evidence type="ECO:0000256" key="1">
    <source>
        <dbReference type="ARBA" id="ARBA00006484"/>
    </source>
</evidence>
<evidence type="ECO:0000313" key="4">
    <source>
        <dbReference type="Proteomes" id="UP000238823"/>
    </source>
</evidence>
<dbReference type="FunFam" id="3.40.50.720:FF:000084">
    <property type="entry name" value="Short-chain dehydrogenase reductase"/>
    <property type="match status" value="1"/>
</dbReference>
<evidence type="ECO:0000256" key="2">
    <source>
        <dbReference type="RuleBase" id="RU000363"/>
    </source>
</evidence>
<dbReference type="PRINTS" id="PR00081">
    <property type="entry name" value="GDHRDH"/>
</dbReference>
<dbReference type="CDD" id="cd05233">
    <property type="entry name" value="SDR_c"/>
    <property type="match status" value="1"/>
</dbReference>
<dbReference type="Gene3D" id="3.40.50.720">
    <property type="entry name" value="NAD(P)-binding Rossmann-like Domain"/>
    <property type="match status" value="1"/>
</dbReference>
<dbReference type="EMBL" id="PVNL01000030">
    <property type="protein sequence ID" value="PRQ09082.1"/>
    <property type="molecule type" value="Genomic_DNA"/>
</dbReference>
<dbReference type="GO" id="GO:0018449">
    <property type="term" value="F:1-phenylethanol dehydrogenase activity"/>
    <property type="evidence" value="ECO:0007669"/>
    <property type="project" value="UniProtKB-EC"/>
</dbReference>
<dbReference type="InterPro" id="IPR002347">
    <property type="entry name" value="SDR_fam"/>
</dbReference>
<name>A0A2S9YVK7_9BACT</name>
<comment type="similarity">
    <text evidence="1 2">Belongs to the short-chain dehydrogenases/reductases (SDR) family.</text>
</comment>
<sequence>MDLELTDRLVLITGSSAGIGRAIAAAFVAEGARVILNARTSETLEAVHQELGADRTYVVAGDVSDGESAQALAAAVDRIGPLDILVNNVGIFGVKPFVEITDEEWLHSFNVNVVGNVRLIRHFLPGMLERNFGRIVNISSECGVRGFGAMAHYATTKAAQLGLTQSVAALTKGHDVTVNSVLPGPTWTEGVDEYMNGVAEQQGISPEQAAKDYFVQTEPDSLLQRFIAPEEVAQAVVTAVANPAINGASIRVEGGLIRSL</sequence>
<proteinExistence type="inferred from homology"/>
<dbReference type="AlphaFoldDB" id="A0A2S9YVK7"/>
<organism evidence="3 4">
    <name type="scientific">Enhygromyxa salina</name>
    <dbReference type="NCBI Taxonomy" id="215803"/>
    <lineage>
        <taxon>Bacteria</taxon>
        <taxon>Pseudomonadati</taxon>
        <taxon>Myxococcota</taxon>
        <taxon>Polyangia</taxon>
        <taxon>Nannocystales</taxon>
        <taxon>Nannocystaceae</taxon>
        <taxon>Enhygromyxa</taxon>
    </lineage>
</organism>
<dbReference type="PRINTS" id="PR00080">
    <property type="entry name" value="SDRFAMILY"/>
</dbReference>
<dbReference type="Proteomes" id="UP000238823">
    <property type="component" value="Unassembled WGS sequence"/>
</dbReference>
<accession>A0A2S9YVK7</accession>
<gene>
    <name evidence="3" type="primary">ped</name>
    <name evidence="3" type="ORF">ENSA7_10720</name>
</gene>
<dbReference type="PANTHER" id="PTHR42879">
    <property type="entry name" value="3-OXOACYL-(ACYL-CARRIER-PROTEIN) REDUCTASE"/>
    <property type="match status" value="1"/>
</dbReference>
<dbReference type="SUPFAM" id="SSF51735">
    <property type="entry name" value="NAD(P)-binding Rossmann-fold domains"/>
    <property type="match status" value="1"/>
</dbReference>